<sequence length="380" mass="43589">MGFSMNKAKRKPFHEEIAEQLIAQLKEGAAPWQVPWETGYVKERPYNVVTGKPYQGRNSIALMLTGYADPRWMTFNQAKEAGYSIKKGSKGTRLQMTIWQEERLKRDETGQVIENSEGEQEKEIVEREKPIVKSFTVFNAEQINGIPPLERPVVHAWQAIERAENILEASGAVIEHKRGNKAYYSPVHDKIVLPLKDQFPSPDRYYATALHELGHWTGHESRLHRFEAGVRESKEEYAKEELRAEIASMMIGQTLGIGHDPGQHAAYVESWIKVLQDDPMEIIHAAKDAEKIHSFVLEFERQREQDSTRDLSVDELKQAFEKALDNAEPELVKQLRFLETSMSMIVQNMPEAARSQAQQNFYSAQLEKLSERESEVEIAL</sequence>
<organism evidence="3 4">
    <name type="scientific">Paenalcaligenes hermetiae</name>
    <dbReference type="NCBI Taxonomy" id="1157987"/>
    <lineage>
        <taxon>Bacteria</taxon>
        <taxon>Pseudomonadati</taxon>
        <taxon>Pseudomonadota</taxon>
        <taxon>Betaproteobacteria</taxon>
        <taxon>Burkholderiales</taxon>
        <taxon>Alcaligenaceae</taxon>
        <taxon>Paenalcaligenes</taxon>
    </lineage>
</organism>
<protein>
    <submittedName>
        <fullName evidence="3">Zincin-like metallopeptidase domain-containing protein</fullName>
    </submittedName>
</protein>
<evidence type="ECO:0000259" key="2">
    <source>
        <dbReference type="Pfam" id="PF18818"/>
    </source>
</evidence>
<dbReference type="InterPro" id="IPR004212">
    <property type="entry name" value="GTF2I"/>
</dbReference>
<dbReference type="Pfam" id="PF18818">
    <property type="entry name" value="MPTase-PolyVal"/>
    <property type="match status" value="1"/>
</dbReference>
<feature type="domain" description="N-terminal" evidence="1">
    <location>
        <begin position="13"/>
        <end position="138"/>
    </location>
</feature>
<evidence type="ECO:0000313" key="4">
    <source>
        <dbReference type="Proteomes" id="UP001500227"/>
    </source>
</evidence>
<evidence type="ECO:0000313" key="3">
    <source>
        <dbReference type="EMBL" id="GAA5091719.1"/>
    </source>
</evidence>
<name>A0ABP9M6X4_9BURK</name>
<evidence type="ECO:0000259" key="1">
    <source>
        <dbReference type="Pfam" id="PF08401"/>
    </source>
</evidence>
<gene>
    <name evidence="3" type="ORF">GCM10023337_17840</name>
</gene>
<feature type="domain" description="Polyvalent protein metallopeptidase" evidence="2">
    <location>
        <begin position="161"/>
        <end position="287"/>
    </location>
</feature>
<dbReference type="PROSITE" id="PS51139">
    <property type="entry name" value="GTF2I"/>
    <property type="match status" value="1"/>
</dbReference>
<dbReference type="InterPro" id="IPR041459">
    <property type="entry name" value="MPTase-PolyVal"/>
</dbReference>
<accession>A0ABP9M6X4</accession>
<comment type="caution">
    <text evidence="3">The sequence shown here is derived from an EMBL/GenBank/DDBJ whole genome shotgun (WGS) entry which is preliminary data.</text>
</comment>
<reference evidence="4" key="1">
    <citation type="journal article" date="2019" name="Int. J. Syst. Evol. Microbiol.">
        <title>The Global Catalogue of Microorganisms (GCM) 10K type strain sequencing project: providing services to taxonomists for standard genome sequencing and annotation.</title>
        <authorList>
            <consortium name="The Broad Institute Genomics Platform"/>
            <consortium name="The Broad Institute Genome Sequencing Center for Infectious Disease"/>
            <person name="Wu L."/>
            <person name="Ma J."/>
        </authorList>
    </citation>
    <scope>NUCLEOTIDE SEQUENCE [LARGE SCALE GENOMIC DNA]</scope>
    <source>
        <strain evidence="4">JCM 18423</strain>
    </source>
</reference>
<proteinExistence type="predicted"/>
<dbReference type="EMBL" id="BAABKD010000011">
    <property type="protein sequence ID" value="GAA5091719.1"/>
    <property type="molecule type" value="Genomic_DNA"/>
</dbReference>
<dbReference type="Proteomes" id="UP001500227">
    <property type="component" value="Unassembled WGS sequence"/>
</dbReference>
<keyword evidence="4" id="KW-1185">Reference proteome</keyword>
<dbReference type="InterPro" id="IPR013610">
    <property type="entry name" value="ArdC_N"/>
</dbReference>
<dbReference type="Pfam" id="PF08401">
    <property type="entry name" value="ArdcN"/>
    <property type="match status" value="1"/>
</dbReference>